<comment type="subcellular location">
    <subcellularLocation>
        <location evidence="1">Cell outer membrane</location>
    </subcellularLocation>
</comment>
<gene>
    <name evidence="6" type="ORF">PTD2_11614</name>
</gene>
<dbReference type="STRING" id="87626.PTD2_11614"/>
<name>A4C657_9GAMM</name>
<dbReference type="HOGENOM" id="CLU_064290_0_0_6"/>
<dbReference type="PRINTS" id="PR01021">
    <property type="entry name" value="OMPADOMAIN"/>
</dbReference>
<protein>
    <submittedName>
        <fullName evidence="6">Outer membrane protein and related peptidoglycan-associated lipo protein</fullName>
    </submittedName>
</protein>
<evidence type="ECO:0000313" key="7">
    <source>
        <dbReference type="Proteomes" id="UP000006201"/>
    </source>
</evidence>
<dbReference type="SUPFAM" id="SSF103088">
    <property type="entry name" value="OmpA-like"/>
    <property type="match status" value="1"/>
</dbReference>
<dbReference type="InterPro" id="IPR036737">
    <property type="entry name" value="OmpA-like_sf"/>
</dbReference>
<evidence type="ECO:0000256" key="4">
    <source>
        <dbReference type="PROSITE-ProRule" id="PRU00473"/>
    </source>
</evidence>
<dbReference type="InterPro" id="IPR006665">
    <property type="entry name" value="OmpA-like"/>
</dbReference>
<sequence>MFFIGFSSINGCTSQTPPPETYQPEGLYEEDYSSFYYYLYEGYLGLAKQEDNENDVADHALFSEKAQRVNNGRIVEPQQLNMRRIPEHAYEELKVARHALMQAFSLGSKERLPAPSAQAQVMFDCWMQEQEENFQQHDIDVCKRDFFKALALIAPQPTTKAEPETRVAKVEPCACDEKPAKKEPAKNKQPPEFIVYFEFDKDHLTKTAIATINEVKQAVNEWKPKTVVLSGHTDLAGQNIYNEGLSTRRVTNVLNGLILAGVPENKIDISALGERHPAVRTPDGTKKAENRRVEIHLVL</sequence>
<dbReference type="GO" id="GO:0009279">
    <property type="term" value="C:cell outer membrane"/>
    <property type="evidence" value="ECO:0007669"/>
    <property type="project" value="UniProtKB-SubCell"/>
</dbReference>
<feature type="domain" description="OmpA-like" evidence="5">
    <location>
        <begin position="184"/>
        <end position="299"/>
    </location>
</feature>
<comment type="caution">
    <text evidence="6">The sequence shown here is derived from an EMBL/GenBank/DDBJ whole genome shotgun (WGS) entry which is preliminary data.</text>
</comment>
<evidence type="ECO:0000259" key="5">
    <source>
        <dbReference type="PROSITE" id="PS51123"/>
    </source>
</evidence>
<keyword evidence="7" id="KW-1185">Reference proteome</keyword>
<proteinExistence type="predicted"/>
<dbReference type="Gene3D" id="3.30.1330.60">
    <property type="entry name" value="OmpA-like domain"/>
    <property type="match status" value="1"/>
</dbReference>
<dbReference type="Proteomes" id="UP000006201">
    <property type="component" value="Unassembled WGS sequence"/>
</dbReference>
<evidence type="ECO:0000256" key="1">
    <source>
        <dbReference type="ARBA" id="ARBA00004442"/>
    </source>
</evidence>
<dbReference type="Pfam" id="PF00691">
    <property type="entry name" value="OmpA"/>
    <property type="match status" value="1"/>
</dbReference>
<reference evidence="6 7" key="1">
    <citation type="submission" date="2006-02" db="EMBL/GenBank/DDBJ databases">
        <authorList>
            <person name="Moran M.A."/>
            <person name="Kjelleberg S."/>
            <person name="Egan S."/>
            <person name="Saunders N."/>
            <person name="Thomas T."/>
            <person name="Ferriera S."/>
            <person name="Johnson J."/>
            <person name="Kravitz S."/>
            <person name="Halpern A."/>
            <person name="Remington K."/>
            <person name="Beeson K."/>
            <person name="Tran B."/>
            <person name="Rogers Y.-H."/>
            <person name="Friedman R."/>
            <person name="Venter J.C."/>
        </authorList>
    </citation>
    <scope>NUCLEOTIDE SEQUENCE [LARGE SCALE GENOMIC DNA]</scope>
    <source>
        <strain evidence="6 7">D2</strain>
    </source>
</reference>
<dbReference type="PANTHER" id="PTHR30329">
    <property type="entry name" value="STATOR ELEMENT OF FLAGELLAR MOTOR COMPLEX"/>
    <property type="match status" value="1"/>
</dbReference>
<dbReference type="CDD" id="cd07185">
    <property type="entry name" value="OmpA_C-like"/>
    <property type="match status" value="1"/>
</dbReference>
<organism evidence="6 7">
    <name type="scientific">Pseudoalteromonas tunicata D2</name>
    <dbReference type="NCBI Taxonomy" id="87626"/>
    <lineage>
        <taxon>Bacteria</taxon>
        <taxon>Pseudomonadati</taxon>
        <taxon>Pseudomonadota</taxon>
        <taxon>Gammaproteobacteria</taxon>
        <taxon>Alteromonadales</taxon>
        <taxon>Pseudoalteromonadaceae</taxon>
        <taxon>Pseudoalteromonas</taxon>
    </lineage>
</organism>
<accession>A4C657</accession>
<keyword evidence="3" id="KW-0998">Cell outer membrane</keyword>
<dbReference type="EMBL" id="AAOH01000002">
    <property type="protein sequence ID" value="EAR29461.1"/>
    <property type="molecule type" value="Genomic_DNA"/>
</dbReference>
<dbReference type="PANTHER" id="PTHR30329:SF21">
    <property type="entry name" value="LIPOPROTEIN YIAD-RELATED"/>
    <property type="match status" value="1"/>
</dbReference>
<dbReference type="PROSITE" id="PS51123">
    <property type="entry name" value="OMPA_2"/>
    <property type="match status" value="1"/>
</dbReference>
<evidence type="ECO:0000256" key="3">
    <source>
        <dbReference type="ARBA" id="ARBA00023237"/>
    </source>
</evidence>
<evidence type="ECO:0000313" key="6">
    <source>
        <dbReference type="EMBL" id="EAR29461.1"/>
    </source>
</evidence>
<dbReference type="eggNOG" id="COG2885">
    <property type="taxonomic scope" value="Bacteria"/>
</dbReference>
<keyword evidence="2 4" id="KW-0472">Membrane</keyword>
<evidence type="ECO:0000256" key="2">
    <source>
        <dbReference type="ARBA" id="ARBA00023136"/>
    </source>
</evidence>
<dbReference type="AlphaFoldDB" id="A4C657"/>
<dbReference type="InterPro" id="IPR006664">
    <property type="entry name" value="OMP_bac"/>
</dbReference>
<dbReference type="InterPro" id="IPR050330">
    <property type="entry name" value="Bact_OuterMem_StrucFunc"/>
</dbReference>